<comment type="similarity">
    <text evidence="1">Belongs to the cycloisomerase 2 family.</text>
</comment>
<dbReference type="Proteomes" id="UP000323454">
    <property type="component" value="Unassembled WGS sequence"/>
</dbReference>
<evidence type="ECO:0000313" key="3">
    <source>
        <dbReference type="Proteomes" id="UP000323454"/>
    </source>
</evidence>
<evidence type="ECO:0000256" key="1">
    <source>
        <dbReference type="ARBA" id="ARBA00005564"/>
    </source>
</evidence>
<dbReference type="FunFam" id="2.130.10.10:FF:000306">
    <property type="entry name" value="3-carboxymuconate cyclase"/>
    <property type="match status" value="1"/>
</dbReference>
<dbReference type="GO" id="GO:0005829">
    <property type="term" value="C:cytosol"/>
    <property type="evidence" value="ECO:0007669"/>
    <property type="project" value="TreeGrafter"/>
</dbReference>
<accession>A0A5B2XBX6</accession>
<sequence length="386" mass="39163">MDRRRFLGLVGAGVGAGLLMGEGIGAAESGSLRTGGHRVYLGTYTSGAGAGTGVGLASYQPATGQLRSTGVLAGVANPSFLTLSADGRTLYAVDEQTDGSVTALAVDAAGGLRVLGTQSSGGADPCHLAVHADGRHLLSANYSSGSVAVHPIHPDGSLGARTDLVQHKGSGPDPDRQAGPHAHMVCPDPGGRFVLAVDLGTDTVYSYRLDPSTGRLKPRSTAALRPGAGPRHLAFHTSGRFAYVVNELDSTIVVCAYDPATGVLRPGKPQATVPAGAPASPRNYPAEVLVAGDGRFVYVSNRGHDSVAVFAVEAGGGTLRLLGATPVGGSFPRHISVDPTGRILFAANQKSNTVTSFLVDRQSGALTPSGTPLSTPIPVCVLPAKV</sequence>
<reference evidence="2 3" key="1">
    <citation type="submission" date="2019-09" db="EMBL/GenBank/DDBJ databases">
        <title>Goodfellowia gen. nov., a new genus of the Pseudonocardineae related to Actinoalloteichus, containing Goodfellowia coeruleoviolacea gen. nov., comb. nov. gen. nov., comb. nov.</title>
        <authorList>
            <person name="Labeda D."/>
        </authorList>
    </citation>
    <scope>NUCLEOTIDE SEQUENCE [LARGE SCALE GENOMIC DNA]</scope>
    <source>
        <strain evidence="2 3">AN110305</strain>
    </source>
</reference>
<dbReference type="Gene3D" id="2.130.10.10">
    <property type="entry name" value="YVTN repeat-like/Quinoprotein amine dehydrogenase"/>
    <property type="match status" value="1"/>
</dbReference>
<keyword evidence="3" id="KW-1185">Reference proteome</keyword>
<dbReference type="InterPro" id="IPR015943">
    <property type="entry name" value="WD40/YVTN_repeat-like_dom_sf"/>
</dbReference>
<dbReference type="InterPro" id="IPR011048">
    <property type="entry name" value="Haem_d1_sf"/>
</dbReference>
<proteinExistence type="inferred from homology"/>
<dbReference type="EMBL" id="VUOB01000030">
    <property type="protein sequence ID" value="KAA2261208.1"/>
    <property type="molecule type" value="Genomic_DNA"/>
</dbReference>
<dbReference type="InterPro" id="IPR050282">
    <property type="entry name" value="Cycloisomerase_2"/>
</dbReference>
<dbReference type="OrthoDB" id="9790815at2"/>
<comment type="caution">
    <text evidence="2">The sequence shown here is derived from an EMBL/GenBank/DDBJ whole genome shotgun (WGS) entry which is preliminary data.</text>
</comment>
<evidence type="ECO:0000313" key="2">
    <source>
        <dbReference type="EMBL" id="KAA2261208.1"/>
    </source>
</evidence>
<dbReference type="GO" id="GO:0017057">
    <property type="term" value="F:6-phosphogluconolactonase activity"/>
    <property type="evidence" value="ECO:0007669"/>
    <property type="project" value="TreeGrafter"/>
</dbReference>
<dbReference type="PANTHER" id="PTHR30344:SF1">
    <property type="entry name" value="6-PHOSPHOGLUCONOLACTONASE"/>
    <property type="match status" value="1"/>
</dbReference>
<dbReference type="SUPFAM" id="SSF51004">
    <property type="entry name" value="C-terminal (heme d1) domain of cytochrome cd1-nitrite reductase"/>
    <property type="match status" value="1"/>
</dbReference>
<gene>
    <name evidence="2" type="ORF">F0L68_18160</name>
</gene>
<reference evidence="2 3" key="2">
    <citation type="submission" date="2019-09" db="EMBL/GenBank/DDBJ databases">
        <authorList>
            <person name="Jin C."/>
        </authorList>
    </citation>
    <scope>NUCLEOTIDE SEQUENCE [LARGE SCALE GENOMIC DNA]</scope>
    <source>
        <strain evidence="2 3">AN110305</strain>
    </source>
</reference>
<dbReference type="Pfam" id="PF10282">
    <property type="entry name" value="Lactonase"/>
    <property type="match status" value="1"/>
</dbReference>
<organism evidence="2 3">
    <name type="scientific">Solihabitans fulvus</name>
    <dbReference type="NCBI Taxonomy" id="1892852"/>
    <lineage>
        <taxon>Bacteria</taxon>
        <taxon>Bacillati</taxon>
        <taxon>Actinomycetota</taxon>
        <taxon>Actinomycetes</taxon>
        <taxon>Pseudonocardiales</taxon>
        <taxon>Pseudonocardiaceae</taxon>
        <taxon>Solihabitans</taxon>
    </lineage>
</organism>
<dbReference type="AlphaFoldDB" id="A0A5B2XBX6"/>
<dbReference type="PANTHER" id="PTHR30344">
    <property type="entry name" value="6-PHOSPHOGLUCONOLACTONASE-RELATED"/>
    <property type="match status" value="1"/>
</dbReference>
<name>A0A5B2XBX6_9PSEU</name>
<dbReference type="InterPro" id="IPR019405">
    <property type="entry name" value="Lactonase_7-beta_prop"/>
</dbReference>
<protein>
    <submittedName>
        <fullName evidence="2">Lactonase family protein</fullName>
    </submittedName>
</protein>